<accession>A0AB36G2J3</accession>
<proteinExistence type="predicted"/>
<evidence type="ECO:0000313" key="1">
    <source>
        <dbReference type="EMBL" id="OES34276.1"/>
    </source>
</evidence>
<protein>
    <submittedName>
        <fullName evidence="1">Uncharacterized protein</fullName>
    </submittedName>
</protein>
<gene>
    <name evidence="1" type="ORF">BFV95_0532</name>
</gene>
<comment type="caution">
    <text evidence="1">The sequence shown here is derived from an EMBL/GenBank/DDBJ whole genome shotgun (WGS) entry which is preliminary data.</text>
</comment>
<name>A0AB36G2J3_ALTMA</name>
<dbReference type="EMBL" id="MIPY01000008">
    <property type="protein sequence ID" value="OES34276.1"/>
    <property type="molecule type" value="Genomic_DNA"/>
</dbReference>
<reference evidence="1 2" key="1">
    <citation type="submission" date="2016-09" db="EMBL/GenBank/DDBJ databases">
        <title>Draft Genome Sequence of four Alteromonas macleodii strains isolated from copper coupons and grown long-term at elevated copper levels.</title>
        <authorList>
            <person name="Cusick K."/>
            <person name="Dale J."/>
            <person name="Little B."/>
            <person name="Biffinger J."/>
        </authorList>
    </citation>
    <scope>NUCLEOTIDE SEQUENCE [LARGE SCALE GENOMIC DNA]</scope>
    <source>
        <strain evidence="1 2">KCP01</strain>
    </source>
</reference>
<sequence>MPVNKKIKIDQTIIGINGIACDSDSVNAVHSVTPTPKISIKSEKVAAILETKSNLLKLRDSTEENGFNLNFLG</sequence>
<dbReference type="AlphaFoldDB" id="A0AB36G2J3"/>
<keyword evidence="2" id="KW-1185">Reference proteome</keyword>
<dbReference type="Proteomes" id="UP000095392">
    <property type="component" value="Unassembled WGS sequence"/>
</dbReference>
<organism evidence="1 2">
    <name type="scientific">Alteromonas macleodii</name>
    <name type="common">Pseudoalteromonas macleodii</name>
    <dbReference type="NCBI Taxonomy" id="28108"/>
    <lineage>
        <taxon>Bacteria</taxon>
        <taxon>Pseudomonadati</taxon>
        <taxon>Pseudomonadota</taxon>
        <taxon>Gammaproteobacteria</taxon>
        <taxon>Alteromonadales</taxon>
        <taxon>Alteromonadaceae</taxon>
        <taxon>Alteromonas/Salinimonas group</taxon>
        <taxon>Alteromonas</taxon>
    </lineage>
</organism>
<evidence type="ECO:0000313" key="2">
    <source>
        <dbReference type="Proteomes" id="UP000095392"/>
    </source>
</evidence>